<evidence type="ECO:0000313" key="1">
    <source>
        <dbReference type="EMBL" id="TKB49069.1"/>
    </source>
</evidence>
<dbReference type="SUPFAM" id="SSF49373">
    <property type="entry name" value="Invasin/intimin cell-adhesion fragments"/>
    <property type="match status" value="3"/>
</dbReference>
<organism evidence="1 2">
    <name type="scientific">Ferrimonas sediminicola</name>
    <dbReference type="NCBI Taxonomy" id="2569538"/>
    <lineage>
        <taxon>Bacteria</taxon>
        <taxon>Pseudomonadati</taxon>
        <taxon>Pseudomonadota</taxon>
        <taxon>Gammaproteobacteria</taxon>
        <taxon>Alteromonadales</taxon>
        <taxon>Ferrimonadaceae</taxon>
        <taxon>Ferrimonas</taxon>
    </lineage>
</organism>
<accession>A0A4U1BDA4</accession>
<dbReference type="Proteomes" id="UP000305674">
    <property type="component" value="Unassembled WGS sequence"/>
</dbReference>
<name>A0A4U1BDA4_9GAMM</name>
<dbReference type="Gene3D" id="2.60.40.10">
    <property type="entry name" value="Immunoglobulins"/>
    <property type="match status" value="4"/>
</dbReference>
<comment type="caution">
    <text evidence="1">The sequence shown here is derived from an EMBL/GenBank/DDBJ whole genome shotgun (WGS) entry which is preliminary data.</text>
</comment>
<proteinExistence type="predicted"/>
<keyword evidence="2" id="KW-1185">Reference proteome</keyword>
<dbReference type="OrthoDB" id="5522233at2"/>
<gene>
    <name evidence="1" type="ORF">FCL40_10540</name>
</gene>
<dbReference type="AlphaFoldDB" id="A0A4U1BDA4"/>
<dbReference type="EMBL" id="SWCI01000005">
    <property type="protein sequence ID" value="TKB49069.1"/>
    <property type="molecule type" value="Genomic_DNA"/>
</dbReference>
<dbReference type="InterPro" id="IPR008964">
    <property type="entry name" value="Invasin/intimin_cell_adhesion"/>
</dbReference>
<sequence>MDFVIRQLFVSFFLILLVSCGGGDGLEEGSSEELPATYVLSLQLLDLSGQPTEQFFSDEAVRLSARLQSSSGDVASRRLGLAISGSRMAQPLSYAMTTNQAGVATLEIPPGRLKGRGEILASYGSLAQASLPFDAQTLKLVLSLTDRKGEPLHTLTPTQPGQLTAYLSDDGSPVPYALVRFSLGEVGALTPSTGSALTDADGVASVTLLAGQDAGAGLVQGMVSLDGVELSRSLAFASTGEASSGEPVGGEQLLIALLSSASGASTSEISADDPGLVQVQLLDSAQRPVAGRVVSFTTTLGQFLPASATALTDSSGRASILLKAGSIQGAGEVEASFDGVVTRLGFVTLGDEIDPDSVVPQIGLALYDCNEAAGWDRAVRNFEACQPTSNITNASPGVVAITLTQSGSNQPLPQRLVSASTTLGAISPAAGTAMTDEQGRALLDLYANGDLGAGELTVEIANQSRLLAFEVGRVSVRLAVSNSLGEQTLPAGGSAIVRVETLNPDGTLAVDQPLVLELSSQCAAAGLAQIDSPVTTVAGVGLATYLAQGCQGQDRIGVSAQTGGSTVVGETQLMVAESAIGSLQFVSAEPGQLALKGSGGIDGAGQRSETALVTFRLLDQSGAAASQEKVCFELSTGAGGLKLSPEPQPQDLVACPNVDQDATDLSRYAVGYSNSQGRVSVTVGAGDVPTQVKVFAVWAGSDGGGHPSVVSNLSDALVVTTGLADDDSLSLSASLLNPEAWEFDGEEVVLTMMAADHFNNPVPDGTLVTFTAEGGAIDARCATKSSDDGSGPEGACQVTWRSQSPRPFYIPSAVTCPSGDPPPCLGDTLEAHFNGLGSVIAEPRPGRATVMLRLIGEESFVDLNGNGVFDGAPESYVDRTEAFRDDNEDGLYRNYSVDGLSQDGAVSAGAVAEEFFDYDADGQFDGVDGLYTGLLCHGEAAAQCVDSGLDPGRAQLMLWRNLTLVMSGSVPFGKLRQLGSGGALQSVVQLDLVSNDSQSVLLFLSDQNNNPLPYGTRVTASTSNGQLVGVTDYTLGSTNAMIPGYFSFTVEQETSPNDRTQGTLTITVATPKGTPAAFSVSVLDGG</sequence>
<dbReference type="RefSeq" id="WP_136853261.1">
    <property type="nucleotide sequence ID" value="NZ_SWCI01000005.1"/>
</dbReference>
<evidence type="ECO:0000313" key="2">
    <source>
        <dbReference type="Proteomes" id="UP000305674"/>
    </source>
</evidence>
<dbReference type="InterPro" id="IPR013783">
    <property type="entry name" value="Ig-like_fold"/>
</dbReference>
<dbReference type="PROSITE" id="PS51257">
    <property type="entry name" value="PROKAR_LIPOPROTEIN"/>
    <property type="match status" value="1"/>
</dbReference>
<reference evidence="1 2" key="1">
    <citation type="submission" date="2019-04" db="EMBL/GenBank/DDBJ databases">
        <authorList>
            <person name="Hwang J.C."/>
        </authorList>
    </citation>
    <scope>NUCLEOTIDE SEQUENCE [LARGE SCALE GENOMIC DNA]</scope>
    <source>
        <strain evidence="1 2">IMCC35001</strain>
    </source>
</reference>
<protein>
    <submittedName>
        <fullName evidence="1">Invasin</fullName>
    </submittedName>
</protein>